<name>A0A5N6DVM9_ASPPA</name>
<dbReference type="Proteomes" id="UP000326532">
    <property type="component" value="Unassembled WGS sequence"/>
</dbReference>
<dbReference type="VEuPathDB" id="FungiDB:BDV34DRAFT_222323"/>
<proteinExistence type="predicted"/>
<gene>
    <name evidence="1" type="ORF">BDV34DRAFT_222323</name>
</gene>
<protein>
    <submittedName>
        <fullName evidence="1">Uncharacterized protein</fullName>
    </submittedName>
</protein>
<evidence type="ECO:0000313" key="2">
    <source>
        <dbReference type="Proteomes" id="UP000326532"/>
    </source>
</evidence>
<reference evidence="1 2" key="1">
    <citation type="submission" date="2019-04" db="EMBL/GenBank/DDBJ databases">
        <title>Fungal friends and foes A comparative genomics study of 23 Aspergillus species from section Flavi.</title>
        <authorList>
            <consortium name="DOE Joint Genome Institute"/>
            <person name="Kjaerbolling I."/>
            <person name="Vesth T.C."/>
            <person name="Frisvad J.C."/>
            <person name="Nybo J.L."/>
            <person name="Theobald S."/>
            <person name="Kildgaard S."/>
            <person name="Petersen T.I."/>
            <person name="Kuo A."/>
            <person name="Sato A."/>
            <person name="Lyhne E.K."/>
            <person name="Kogle M.E."/>
            <person name="Wiebenga A."/>
            <person name="Kun R.S."/>
            <person name="Lubbers R.J."/>
            <person name="Makela M.R."/>
            <person name="Barry K."/>
            <person name="Chovatia M."/>
            <person name="Clum A."/>
            <person name="Daum C."/>
            <person name="Haridas S."/>
            <person name="He G."/>
            <person name="LaButti K."/>
            <person name="Lipzen A."/>
            <person name="Mondo S."/>
            <person name="Pangilinan J."/>
            <person name="Riley R."/>
            <person name="Salamov A."/>
            <person name="Simmons B.A."/>
            <person name="Magnuson J.K."/>
            <person name="Henrissat B."/>
            <person name="Mortensen U.H."/>
            <person name="Larsen T.O."/>
            <person name="De vries R.P."/>
            <person name="Grigoriev I.V."/>
            <person name="Machida M."/>
            <person name="Baker S.E."/>
            <person name="Andersen M.R."/>
        </authorList>
    </citation>
    <scope>NUCLEOTIDE SEQUENCE [LARGE SCALE GENOMIC DNA]</scope>
    <source>
        <strain evidence="1 2">CBS 117618</strain>
    </source>
</reference>
<organism evidence="1 2">
    <name type="scientific">Aspergillus parasiticus</name>
    <dbReference type="NCBI Taxonomy" id="5067"/>
    <lineage>
        <taxon>Eukaryota</taxon>
        <taxon>Fungi</taxon>
        <taxon>Dikarya</taxon>
        <taxon>Ascomycota</taxon>
        <taxon>Pezizomycotina</taxon>
        <taxon>Eurotiomycetes</taxon>
        <taxon>Eurotiomycetidae</taxon>
        <taxon>Eurotiales</taxon>
        <taxon>Aspergillaceae</taxon>
        <taxon>Aspergillus</taxon>
        <taxon>Aspergillus subgen. Circumdati</taxon>
    </lineage>
</organism>
<dbReference type="AlphaFoldDB" id="A0A5N6DVM9"/>
<sequence>MKVLGRGQVDRVTINKWKVALEVHDPRVFGWPPKNTRLSDAWVTMAEKEKKEKEKETQAEYEIERLSLTGLQAHILYHGLEKTHCLGPVTSTSTRLFTWRLGIVKGILTT</sequence>
<dbReference type="EMBL" id="ML734950">
    <property type="protein sequence ID" value="KAB8208643.1"/>
    <property type="molecule type" value="Genomic_DNA"/>
</dbReference>
<keyword evidence="2" id="KW-1185">Reference proteome</keyword>
<accession>A0A5N6DVM9</accession>
<evidence type="ECO:0000313" key="1">
    <source>
        <dbReference type="EMBL" id="KAB8208643.1"/>
    </source>
</evidence>